<gene>
    <name evidence="1" type="ORF">RIF25_11780</name>
</gene>
<accession>A0AAE4FUW4</accession>
<evidence type="ECO:0000313" key="1">
    <source>
        <dbReference type="EMBL" id="MDS3861486.1"/>
    </source>
</evidence>
<dbReference type="EMBL" id="JAVMIP010000012">
    <property type="protein sequence ID" value="MDS3861486.1"/>
    <property type="molecule type" value="Genomic_DNA"/>
</dbReference>
<organism evidence="1 2">
    <name type="scientific">Pseudocalidococcus azoricus BACA0444</name>
    <dbReference type="NCBI Taxonomy" id="2918990"/>
    <lineage>
        <taxon>Bacteria</taxon>
        <taxon>Bacillati</taxon>
        <taxon>Cyanobacteriota</taxon>
        <taxon>Cyanophyceae</taxon>
        <taxon>Acaryochloridales</taxon>
        <taxon>Thermosynechococcaceae</taxon>
        <taxon>Pseudocalidococcus</taxon>
        <taxon>Pseudocalidococcus azoricus</taxon>
    </lineage>
</organism>
<proteinExistence type="predicted"/>
<reference evidence="2" key="1">
    <citation type="submission" date="2023-07" db="EMBL/GenBank/DDBJ databases">
        <authorList>
            <person name="Luz R."/>
            <person name="Cordeiro R."/>
            <person name="Fonseca A."/>
            <person name="Goncalves V."/>
        </authorList>
    </citation>
    <scope>NUCLEOTIDE SEQUENCE [LARGE SCALE GENOMIC DNA]</scope>
    <source>
        <strain evidence="2">BACA0444</strain>
    </source>
</reference>
<protein>
    <submittedName>
        <fullName evidence="1">Uncharacterized protein</fullName>
    </submittedName>
</protein>
<keyword evidence="2" id="KW-1185">Reference proteome</keyword>
<comment type="caution">
    <text evidence="1">The sequence shown here is derived from an EMBL/GenBank/DDBJ whole genome shotgun (WGS) entry which is preliminary data.</text>
</comment>
<sequence length="143" mass="16530">MKRFPGCEQWLSDKIIPIQENKSKINFLNPEQRQVYKLKIDGCAINDNLTPRCDYGLVPCTHVEIYIELKGRDVSGAIKQIESTIHEISSDSKKIKKLCFIICTQVAIPRTDQQNSQTRFKNHFNAILYIKRGGYEYDLTNCC</sequence>
<evidence type="ECO:0000313" key="2">
    <source>
        <dbReference type="Proteomes" id="UP001268256"/>
    </source>
</evidence>
<name>A0AAE4FUW4_9CYAN</name>
<dbReference type="Proteomes" id="UP001268256">
    <property type="component" value="Unassembled WGS sequence"/>
</dbReference>
<dbReference type="AlphaFoldDB" id="A0AAE4FUW4"/>
<dbReference type="RefSeq" id="WP_322878727.1">
    <property type="nucleotide sequence ID" value="NZ_JAVMIP010000012.1"/>
</dbReference>